<feature type="region of interest" description="Disordered" evidence="3">
    <location>
        <begin position="494"/>
        <end position="574"/>
    </location>
</feature>
<feature type="region of interest" description="Disordered" evidence="3">
    <location>
        <begin position="145"/>
        <end position="166"/>
    </location>
</feature>
<dbReference type="EMBL" id="JAGPNK010000003">
    <property type="protein sequence ID" value="KAH7324395.1"/>
    <property type="molecule type" value="Genomic_DNA"/>
</dbReference>
<dbReference type="PANTHER" id="PTHR35391">
    <property type="entry name" value="C2H2-TYPE DOMAIN-CONTAINING PROTEIN-RELATED"/>
    <property type="match status" value="1"/>
</dbReference>
<dbReference type="SMART" id="SM00355">
    <property type="entry name" value="ZnF_C2H2"/>
    <property type="match status" value="3"/>
</dbReference>
<accession>A0A8K0WVF4</accession>
<dbReference type="InterPro" id="IPR013087">
    <property type="entry name" value="Znf_C2H2_type"/>
</dbReference>
<keyword evidence="2" id="KW-0175">Coiled coil</keyword>
<evidence type="ECO:0008006" key="8">
    <source>
        <dbReference type="Google" id="ProtNLM"/>
    </source>
</evidence>
<evidence type="ECO:0000259" key="4">
    <source>
        <dbReference type="PROSITE" id="PS50157"/>
    </source>
</evidence>
<feature type="compositionally biased region" description="Basic and acidic residues" evidence="3">
    <location>
        <begin position="501"/>
        <end position="520"/>
    </location>
</feature>
<dbReference type="AlphaFoldDB" id="A0A8K0WVF4"/>
<dbReference type="PROSITE" id="PS00036">
    <property type="entry name" value="BZIP_BASIC"/>
    <property type="match status" value="1"/>
</dbReference>
<dbReference type="OrthoDB" id="20872at2759"/>
<feature type="region of interest" description="Disordered" evidence="3">
    <location>
        <begin position="624"/>
        <end position="643"/>
    </location>
</feature>
<feature type="domain" description="C2H2-type" evidence="4">
    <location>
        <begin position="466"/>
        <end position="496"/>
    </location>
</feature>
<feature type="compositionally biased region" description="Basic and acidic residues" evidence="3">
    <location>
        <begin position="562"/>
        <end position="572"/>
    </location>
</feature>
<dbReference type="PROSITE" id="PS50157">
    <property type="entry name" value="ZINC_FINGER_C2H2_2"/>
    <property type="match status" value="1"/>
</dbReference>
<proteinExistence type="predicted"/>
<dbReference type="PROSITE" id="PS00028">
    <property type="entry name" value="ZINC_FINGER_C2H2_1"/>
    <property type="match status" value="2"/>
</dbReference>
<feature type="coiled-coil region" evidence="2">
    <location>
        <begin position="589"/>
        <end position="623"/>
    </location>
</feature>
<keyword evidence="7" id="KW-1185">Reference proteome</keyword>
<protein>
    <recommendedName>
        <fullName evidence="8">C2H2-type domain-containing protein</fullName>
    </recommendedName>
</protein>
<reference evidence="6" key="1">
    <citation type="journal article" date="2021" name="Nat. Commun.">
        <title>Genetic determinants of endophytism in the Arabidopsis root mycobiome.</title>
        <authorList>
            <person name="Mesny F."/>
            <person name="Miyauchi S."/>
            <person name="Thiergart T."/>
            <person name="Pickel B."/>
            <person name="Atanasova L."/>
            <person name="Karlsson M."/>
            <person name="Huettel B."/>
            <person name="Barry K.W."/>
            <person name="Haridas S."/>
            <person name="Chen C."/>
            <person name="Bauer D."/>
            <person name="Andreopoulos W."/>
            <person name="Pangilinan J."/>
            <person name="LaButti K."/>
            <person name="Riley R."/>
            <person name="Lipzen A."/>
            <person name="Clum A."/>
            <person name="Drula E."/>
            <person name="Henrissat B."/>
            <person name="Kohler A."/>
            <person name="Grigoriev I.V."/>
            <person name="Martin F.M."/>
            <person name="Hacquard S."/>
        </authorList>
    </citation>
    <scope>NUCLEOTIDE SEQUENCE</scope>
    <source>
        <strain evidence="6">MPI-CAGE-CH-0235</strain>
    </source>
</reference>
<evidence type="ECO:0000259" key="5">
    <source>
        <dbReference type="PROSITE" id="PS50217"/>
    </source>
</evidence>
<keyword evidence="1" id="KW-0863">Zinc-finger</keyword>
<dbReference type="GO" id="GO:0008270">
    <property type="term" value="F:zinc ion binding"/>
    <property type="evidence" value="ECO:0007669"/>
    <property type="project" value="UniProtKB-KW"/>
</dbReference>
<dbReference type="InterPro" id="IPR046347">
    <property type="entry name" value="bZIP_sf"/>
</dbReference>
<dbReference type="PANTHER" id="PTHR35391:SF5">
    <property type="entry name" value="DUF6590 DOMAIN-CONTAINING PROTEIN"/>
    <property type="match status" value="1"/>
</dbReference>
<evidence type="ECO:0000313" key="7">
    <source>
        <dbReference type="Proteomes" id="UP000813444"/>
    </source>
</evidence>
<evidence type="ECO:0000256" key="3">
    <source>
        <dbReference type="SAM" id="MobiDB-lite"/>
    </source>
</evidence>
<dbReference type="Gene3D" id="3.30.160.60">
    <property type="entry name" value="Classic Zinc Finger"/>
    <property type="match status" value="1"/>
</dbReference>
<dbReference type="SUPFAM" id="SSF57959">
    <property type="entry name" value="Leucine zipper domain"/>
    <property type="match status" value="1"/>
</dbReference>
<evidence type="ECO:0000256" key="1">
    <source>
        <dbReference type="PROSITE-ProRule" id="PRU00042"/>
    </source>
</evidence>
<dbReference type="GO" id="GO:0003700">
    <property type="term" value="F:DNA-binding transcription factor activity"/>
    <property type="evidence" value="ECO:0007669"/>
    <property type="project" value="InterPro"/>
</dbReference>
<comment type="caution">
    <text evidence="6">The sequence shown here is derived from an EMBL/GenBank/DDBJ whole genome shotgun (WGS) entry which is preliminary data.</text>
</comment>
<keyword evidence="1" id="KW-0479">Metal-binding</keyword>
<keyword evidence="1" id="KW-0862">Zinc</keyword>
<feature type="compositionally biased region" description="Acidic residues" evidence="3">
    <location>
        <begin position="145"/>
        <end position="158"/>
    </location>
</feature>
<feature type="domain" description="BZIP" evidence="5">
    <location>
        <begin position="584"/>
        <end position="616"/>
    </location>
</feature>
<evidence type="ECO:0000256" key="2">
    <source>
        <dbReference type="SAM" id="Coils"/>
    </source>
</evidence>
<dbReference type="PROSITE" id="PS50217">
    <property type="entry name" value="BZIP"/>
    <property type="match status" value="1"/>
</dbReference>
<dbReference type="InterPro" id="IPR004827">
    <property type="entry name" value="bZIP"/>
</dbReference>
<evidence type="ECO:0000313" key="6">
    <source>
        <dbReference type="EMBL" id="KAH7324395.1"/>
    </source>
</evidence>
<gene>
    <name evidence="6" type="ORF">B0I35DRAFT_161193</name>
</gene>
<dbReference type="CDD" id="cd12193">
    <property type="entry name" value="bZIP_GCN4"/>
    <property type="match status" value="1"/>
</dbReference>
<sequence>MEVTNYHIHEWQQTISSSQEEAIEKPLVALLFDASSELFLHLLDDLSRLKIKKDTLRRFERSYHQFLLWDNGYGVSKGSLEEKLKRSQRMGDFTIRTLKSICRTLTMKIVPIIEEDEGTNKARYLEAANVWILAEKLSVLLQSDDSNDGFSTEDDSSDNEAMQPPNPDAIIAAEKEKRARKLSLIASDLQADMECLLDLASRFEEQVINPVISEDAADPRTVEGWDPAERFVKQIQSRFPLCDPALSSRLGKAVWERVLKHHKRRNQLNHEDVQTAGDETLIDPEKIPSGNSKSSQYRDSGIGTSTYTKSVYGSGKYAPLLITLPGSKSSWLGFPTLEDLAPHGNDFTCIACGKRLWITEEMTWRHHILSDIEPYVCLECPSEFECQETWIEHLEIEHKPSSYWQDFTCQLCHENVKTGRGNVVNHLSRHLAEIFMLSLMTYPRGISKYQSKNAPTNSSTPPLNRHVCAQHGCFREFSSPEALKQHIRATHNLEQTSDQAVQHEEAEIRPSSPKKAERKALTFTQPRSKTPDVDLRSGADTRPASPSHDLPSALAPATARASKPEILQKEDDPSSSLILDAALKRARNTLAARKSRERKAQQLEEAEERIKKLEEELAHWKKVAHLRSNLTDETSQDREKEEE</sequence>
<feature type="compositionally biased region" description="Basic and acidic residues" evidence="3">
    <location>
        <begin position="529"/>
        <end position="539"/>
    </location>
</feature>
<dbReference type="Proteomes" id="UP000813444">
    <property type="component" value="Unassembled WGS sequence"/>
</dbReference>
<organism evidence="6 7">
    <name type="scientific">Stachybotrys elegans</name>
    <dbReference type="NCBI Taxonomy" id="80388"/>
    <lineage>
        <taxon>Eukaryota</taxon>
        <taxon>Fungi</taxon>
        <taxon>Dikarya</taxon>
        <taxon>Ascomycota</taxon>
        <taxon>Pezizomycotina</taxon>
        <taxon>Sordariomycetes</taxon>
        <taxon>Hypocreomycetidae</taxon>
        <taxon>Hypocreales</taxon>
        <taxon>Stachybotryaceae</taxon>
        <taxon>Stachybotrys</taxon>
    </lineage>
</organism>
<name>A0A8K0WVF4_9HYPO</name>